<evidence type="ECO:0000313" key="8">
    <source>
        <dbReference type="RefSeq" id="XP_022759478.1"/>
    </source>
</evidence>
<feature type="chain" id="PRO_5027670172" evidence="5">
    <location>
        <begin position="20"/>
        <end position="179"/>
    </location>
</feature>
<dbReference type="GeneID" id="111305879"/>
<dbReference type="PROSITE" id="PS51485">
    <property type="entry name" value="PHYTOCYANIN"/>
    <property type="match status" value="1"/>
</dbReference>
<feature type="signal peptide" evidence="5">
    <location>
        <begin position="1"/>
        <end position="19"/>
    </location>
</feature>
<dbReference type="RefSeq" id="XP_022759478.1">
    <property type="nucleotide sequence ID" value="XM_022903743.1"/>
</dbReference>
<gene>
    <name evidence="8" type="primary">LOC111305879</name>
</gene>
<evidence type="ECO:0000256" key="5">
    <source>
        <dbReference type="SAM" id="SignalP"/>
    </source>
</evidence>
<dbReference type="KEGG" id="dzi:111305879"/>
<dbReference type="Pfam" id="PF02298">
    <property type="entry name" value="Cu_bind_like"/>
    <property type="match status" value="1"/>
</dbReference>
<evidence type="ECO:0000259" key="6">
    <source>
        <dbReference type="PROSITE" id="PS51485"/>
    </source>
</evidence>
<protein>
    <submittedName>
        <fullName evidence="8">Uclacyanin-3-like</fullName>
    </submittedName>
</protein>
<keyword evidence="5" id="KW-0732">Signal</keyword>
<feature type="region of interest" description="Disordered" evidence="4">
    <location>
        <begin position="122"/>
        <end position="157"/>
    </location>
</feature>
<name>A0A6P6A3B4_DURZI</name>
<reference evidence="8" key="1">
    <citation type="submission" date="2025-08" db="UniProtKB">
        <authorList>
            <consortium name="RefSeq"/>
        </authorList>
    </citation>
    <scope>IDENTIFICATION</scope>
    <source>
        <tissue evidence="8">Fruit stalk</tissue>
    </source>
</reference>
<accession>A0A6P6A3B4</accession>
<dbReference type="InterPro" id="IPR008972">
    <property type="entry name" value="Cupredoxin"/>
</dbReference>
<feature type="compositionally biased region" description="Low complexity" evidence="4">
    <location>
        <begin position="123"/>
        <end position="146"/>
    </location>
</feature>
<dbReference type="InterPro" id="IPR039391">
    <property type="entry name" value="Phytocyanin-like"/>
</dbReference>
<dbReference type="SUPFAM" id="SSF49503">
    <property type="entry name" value="Cupredoxins"/>
    <property type="match status" value="1"/>
</dbReference>
<sequence>MALAAALLVLLVATPAAYAVQYTVGDSTGWTTTGDYTTWVQGKTFTVGDTLLFNYDSSHSLDEVTQSDYDNCNSGNALKTHSDGNTVITLSNTGPMYFICPTVGHCAGGMKLAVNVVAASGNTPPTTSPPSGSTTPSGTPPSGSTSSPPPPPSVAPSITNNGLMLGFSLVLGAVLAIMS</sequence>
<feature type="domain" description="Phytocyanin" evidence="6">
    <location>
        <begin position="20"/>
        <end position="118"/>
    </location>
</feature>
<dbReference type="OrthoDB" id="686200at2759"/>
<dbReference type="CDD" id="cd04216">
    <property type="entry name" value="Phytocyanin"/>
    <property type="match status" value="1"/>
</dbReference>
<evidence type="ECO:0000256" key="2">
    <source>
        <dbReference type="ARBA" id="ARBA00023008"/>
    </source>
</evidence>
<dbReference type="GO" id="GO:0005886">
    <property type="term" value="C:plasma membrane"/>
    <property type="evidence" value="ECO:0007669"/>
    <property type="project" value="TreeGrafter"/>
</dbReference>
<keyword evidence="1" id="KW-0479">Metal-binding</keyword>
<evidence type="ECO:0000256" key="4">
    <source>
        <dbReference type="SAM" id="MobiDB-lite"/>
    </source>
</evidence>
<dbReference type="Proteomes" id="UP000515121">
    <property type="component" value="Unplaced"/>
</dbReference>
<organism evidence="7 8">
    <name type="scientific">Durio zibethinus</name>
    <name type="common">Durian</name>
    <dbReference type="NCBI Taxonomy" id="66656"/>
    <lineage>
        <taxon>Eukaryota</taxon>
        <taxon>Viridiplantae</taxon>
        <taxon>Streptophyta</taxon>
        <taxon>Embryophyta</taxon>
        <taxon>Tracheophyta</taxon>
        <taxon>Spermatophyta</taxon>
        <taxon>Magnoliopsida</taxon>
        <taxon>eudicotyledons</taxon>
        <taxon>Gunneridae</taxon>
        <taxon>Pentapetalae</taxon>
        <taxon>rosids</taxon>
        <taxon>malvids</taxon>
        <taxon>Malvales</taxon>
        <taxon>Malvaceae</taxon>
        <taxon>Helicteroideae</taxon>
        <taxon>Durio</taxon>
    </lineage>
</organism>
<keyword evidence="3" id="KW-0325">Glycoprotein</keyword>
<evidence type="ECO:0000256" key="1">
    <source>
        <dbReference type="ARBA" id="ARBA00022723"/>
    </source>
</evidence>
<dbReference type="PANTHER" id="PTHR33021">
    <property type="entry name" value="BLUE COPPER PROTEIN"/>
    <property type="match status" value="1"/>
</dbReference>
<dbReference type="Gene3D" id="2.60.40.420">
    <property type="entry name" value="Cupredoxins - blue copper proteins"/>
    <property type="match status" value="1"/>
</dbReference>
<keyword evidence="7" id="KW-1185">Reference proteome</keyword>
<dbReference type="InterPro" id="IPR003245">
    <property type="entry name" value="Phytocyanin_dom"/>
</dbReference>
<evidence type="ECO:0000256" key="3">
    <source>
        <dbReference type="ARBA" id="ARBA00023180"/>
    </source>
</evidence>
<evidence type="ECO:0000313" key="7">
    <source>
        <dbReference type="Proteomes" id="UP000515121"/>
    </source>
</evidence>
<dbReference type="AlphaFoldDB" id="A0A6P6A3B4"/>
<dbReference type="GO" id="GO:0009055">
    <property type="term" value="F:electron transfer activity"/>
    <property type="evidence" value="ECO:0007669"/>
    <property type="project" value="InterPro"/>
</dbReference>
<dbReference type="FunFam" id="2.60.40.420:FF:000003">
    <property type="entry name" value="Blue copper"/>
    <property type="match status" value="1"/>
</dbReference>
<proteinExistence type="predicted"/>
<dbReference type="PANTHER" id="PTHR33021:SF350">
    <property type="entry name" value="UCLACYANIN-2"/>
    <property type="match status" value="1"/>
</dbReference>
<dbReference type="GO" id="GO:0046872">
    <property type="term" value="F:metal ion binding"/>
    <property type="evidence" value="ECO:0007669"/>
    <property type="project" value="UniProtKB-KW"/>
</dbReference>
<keyword evidence="2" id="KW-0186">Copper</keyword>